<evidence type="ECO:0000256" key="1">
    <source>
        <dbReference type="ARBA" id="ARBA00001947"/>
    </source>
</evidence>
<accession>A0A967F1Y4</accession>
<dbReference type="Gene3D" id="3.30.70.360">
    <property type="match status" value="1"/>
</dbReference>
<evidence type="ECO:0000313" key="11">
    <source>
        <dbReference type="EMBL" id="NIA71539.1"/>
    </source>
</evidence>
<evidence type="ECO:0000256" key="5">
    <source>
        <dbReference type="ARBA" id="ARBA00022605"/>
    </source>
</evidence>
<name>A0A967F1Y4_9PROT</name>
<proteinExistence type="inferred from homology"/>
<evidence type="ECO:0000256" key="6">
    <source>
        <dbReference type="ARBA" id="ARBA00022723"/>
    </source>
</evidence>
<dbReference type="CDD" id="cd03894">
    <property type="entry name" value="M20_ArgE"/>
    <property type="match status" value="1"/>
</dbReference>
<dbReference type="GO" id="GO:0046872">
    <property type="term" value="F:metal ion binding"/>
    <property type="evidence" value="ECO:0007669"/>
    <property type="project" value="UniProtKB-KW"/>
</dbReference>
<dbReference type="NCBIfam" id="TIGR01892">
    <property type="entry name" value="AcOrn-deacetyl"/>
    <property type="match status" value="1"/>
</dbReference>
<evidence type="ECO:0000256" key="3">
    <source>
        <dbReference type="ARBA" id="ARBA00022490"/>
    </source>
</evidence>
<keyword evidence="12" id="KW-1185">Reference proteome</keyword>
<keyword evidence="8" id="KW-0862">Zinc</keyword>
<dbReference type="Gene3D" id="3.40.630.10">
    <property type="entry name" value="Zn peptidases"/>
    <property type="match status" value="1"/>
</dbReference>
<dbReference type="AlphaFoldDB" id="A0A967F1Y4"/>
<keyword evidence="6" id="KW-0479">Metal-binding</keyword>
<dbReference type="Pfam" id="PF01546">
    <property type="entry name" value="Peptidase_M20"/>
    <property type="match status" value="1"/>
</dbReference>
<dbReference type="GO" id="GO:0006526">
    <property type="term" value="P:L-arginine biosynthetic process"/>
    <property type="evidence" value="ECO:0007669"/>
    <property type="project" value="UniProtKB-KW"/>
</dbReference>
<evidence type="ECO:0000313" key="12">
    <source>
        <dbReference type="Proteomes" id="UP000761264"/>
    </source>
</evidence>
<dbReference type="InterPro" id="IPR001261">
    <property type="entry name" value="ArgE/DapE_CS"/>
</dbReference>
<dbReference type="InterPro" id="IPR010169">
    <property type="entry name" value="AcOrn-deacetyl"/>
</dbReference>
<comment type="caution">
    <text evidence="11">The sequence shown here is derived from an EMBL/GenBank/DDBJ whole genome shotgun (WGS) entry which is preliminary data.</text>
</comment>
<reference evidence="11" key="1">
    <citation type="submission" date="2020-03" db="EMBL/GenBank/DDBJ databases">
        <title>Genome of Pelagibius litoralis DSM 21314T.</title>
        <authorList>
            <person name="Wang G."/>
        </authorList>
    </citation>
    <scope>NUCLEOTIDE SEQUENCE</scope>
    <source>
        <strain evidence="11">DSM 21314</strain>
    </source>
</reference>
<dbReference type="Pfam" id="PF07687">
    <property type="entry name" value="M20_dimer"/>
    <property type="match status" value="1"/>
</dbReference>
<evidence type="ECO:0000256" key="4">
    <source>
        <dbReference type="ARBA" id="ARBA00022571"/>
    </source>
</evidence>
<comment type="similarity">
    <text evidence="2">Belongs to the peptidase M20A family. ArgE subfamily.</text>
</comment>
<dbReference type="GO" id="GO:0008777">
    <property type="term" value="F:acetylornithine deacetylase activity"/>
    <property type="evidence" value="ECO:0007669"/>
    <property type="project" value="UniProtKB-EC"/>
</dbReference>
<dbReference type="Proteomes" id="UP000761264">
    <property type="component" value="Unassembled WGS sequence"/>
</dbReference>
<evidence type="ECO:0000256" key="9">
    <source>
        <dbReference type="ARBA" id="ARBA00023285"/>
    </source>
</evidence>
<feature type="domain" description="Peptidase M20 dimerisation" evidence="10">
    <location>
        <begin position="172"/>
        <end position="281"/>
    </location>
</feature>
<dbReference type="EC" id="3.5.1.16" evidence="11"/>
<keyword evidence="5" id="KW-0028">Amino-acid biosynthesis</keyword>
<dbReference type="EMBL" id="JAAQPH010000023">
    <property type="protein sequence ID" value="NIA71539.1"/>
    <property type="molecule type" value="Genomic_DNA"/>
</dbReference>
<evidence type="ECO:0000256" key="7">
    <source>
        <dbReference type="ARBA" id="ARBA00022801"/>
    </source>
</evidence>
<gene>
    <name evidence="11" type="primary">argE</name>
    <name evidence="11" type="ORF">HBA54_23385</name>
</gene>
<dbReference type="SUPFAM" id="SSF53187">
    <property type="entry name" value="Zn-dependent exopeptidases"/>
    <property type="match status" value="1"/>
</dbReference>
<dbReference type="InterPro" id="IPR002933">
    <property type="entry name" value="Peptidase_M20"/>
</dbReference>
<dbReference type="PANTHER" id="PTHR43808">
    <property type="entry name" value="ACETYLORNITHINE DEACETYLASE"/>
    <property type="match status" value="1"/>
</dbReference>
<dbReference type="PANTHER" id="PTHR43808:SF31">
    <property type="entry name" value="N-ACETYL-L-CITRULLINE DEACETYLASE"/>
    <property type="match status" value="1"/>
</dbReference>
<comment type="cofactor">
    <cofactor evidence="1">
        <name>Zn(2+)</name>
        <dbReference type="ChEBI" id="CHEBI:29105"/>
    </cofactor>
</comment>
<keyword evidence="9" id="KW-0170">Cobalt</keyword>
<dbReference type="PROSITE" id="PS00759">
    <property type="entry name" value="ARGE_DAPE_CPG2_2"/>
    <property type="match status" value="1"/>
</dbReference>
<dbReference type="RefSeq" id="WP_167229264.1">
    <property type="nucleotide sequence ID" value="NZ_JAAQPH010000023.1"/>
</dbReference>
<dbReference type="InterPro" id="IPR050072">
    <property type="entry name" value="Peptidase_M20A"/>
</dbReference>
<dbReference type="SUPFAM" id="SSF55031">
    <property type="entry name" value="Bacterial exopeptidase dimerisation domain"/>
    <property type="match status" value="1"/>
</dbReference>
<evidence type="ECO:0000256" key="8">
    <source>
        <dbReference type="ARBA" id="ARBA00022833"/>
    </source>
</evidence>
<evidence type="ECO:0000256" key="2">
    <source>
        <dbReference type="ARBA" id="ARBA00005691"/>
    </source>
</evidence>
<keyword evidence="4" id="KW-0055">Arginine biosynthesis</keyword>
<protein>
    <submittedName>
        <fullName evidence="11">Acetylornithine deacetylase</fullName>
        <ecNumber evidence="11">3.5.1.16</ecNumber>
    </submittedName>
</protein>
<sequence>MIRQSSRDMIARLVGFDTVSAKSNTALIDFAQDYLESQGARCRRSSNADGSKANLLASLGPGVPGGVVLSGHSDVVPVEGQPWDRDPFTLFEDGGYLYGRGTADMKSFLAIAMGLVPEFNARPLKRPIHLAFSYDEEVGCTGVPALIDDLTQHLPEPALVIVGEPTSMQIVNGHKGCFLFETRIKGQAAHSSLPQLGANAIMAAGKIIAHIAGLAEAKRAAADPNNPFNPPYTTFNLGEVNGGKAVNIVAQDCRFTWEFRPVPGEDTEAIIAEVDRFARDEVLPKLREFAPEASIETLRPATVLPLSPERDGAAETLVRRLTGANDSGVVSFGTEGGLFQAAGLSTVVFGPGSIDQAHQANEYIALEQVAACEAFMLKLRDWAAA</sequence>
<keyword evidence="7 11" id="KW-0378">Hydrolase</keyword>
<dbReference type="InterPro" id="IPR036264">
    <property type="entry name" value="Bact_exopeptidase_dim_dom"/>
</dbReference>
<organism evidence="11 12">
    <name type="scientific">Pelagibius litoralis</name>
    <dbReference type="NCBI Taxonomy" id="374515"/>
    <lineage>
        <taxon>Bacteria</taxon>
        <taxon>Pseudomonadati</taxon>
        <taxon>Pseudomonadota</taxon>
        <taxon>Alphaproteobacteria</taxon>
        <taxon>Rhodospirillales</taxon>
        <taxon>Rhodovibrionaceae</taxon>
        <taxon>Pelagibius</taxon>
    </lineage>
</organism>
<evidence type="ECO:0000259" key="10">
    <source>
        <dbReference type="Pfam" id="PF07687"/>
    </source>
</evidence>
<keyword evidence="3" id="KW-0963">Cytoplasm</keyword>
<dbReference type="NCBIfam" id="NF005710">
    <property type="entry name" value="PRK07522.1"/>
    <property type="match status" value="1"/>
</dbReference>
<dbReference type="InterPro" id="IPR011650">
    <property type="entry name" value="Peptidase_M20_dimer"/>
</dbReference>